<dbReference type="GO" id="GO:0004806">
    <property type="term" value="F:triacylglycerol lipase activity"/>
    <property type="evidence" value="ECO:0007669"/>
    <property type="project" value="TreeGrafter"/>
</dbReference>
<evidence type="ECO:0000313" key="2">
    <source>
        <dbReference type="EMBL" id="SEB68100.1"/>
    </source>
</evidence>
<feature type="domain" description="AB hydrolase-1" evidence="1">
    <location>
        <begin position="29"/>
        <end position="278"/>
    </location>
</feature>
<keyword evidence="3" id="KW-1185">Reference proteome</keyword>
<dbReference type="InterPro" id="IPR029058">
    <property type="entry name" value="AB_hydrolase_fold"/>
</dbReference>
<dbReference type="OrthoDB" id="8957634at2"/>
<dbReference type="AlphaFoldDB" id="A0A1H4LBF1"/>
<gene>
    <name evidence="2" type="ORF">SAMN04490239_1194</name>
</gene>
<dbReference type="InterPro" id="IPR000073">
    <property type="entry name" value="AB_hydrolase_1"/>
</dbReference>
<dbReference type="SUPFAM" id="SSF53474">
    <property type="entry name" value="alpha/beta-Hydrolases"/>
    <property type="match status" value="1"/>
</dbReference>
<proteinExistence type="predicted"/>
<sequence length="302" mass="31716">MRDDAQDRLVTLAGGTRVCYRIDGDPDDPPVLLLAGLGEDLTMWSERFVSALVATAFQVIRMDNRDCGRSTYAITPPPSTLRQLLARPRPDAYTLADMAADAAQLIEHLGRGPAHLIGRSMGGMIAQTVAARYPALTTSLTSLYSTTGDPKVGQAAASTIALLAAPPPRNRVQAVRAHLRMTAHLAGTGFPIDEVEEAAHAVQTWDRTAGDATAGTARQVQAIQAAGDRTAEIARITAPTLVINGDRDPIVAPSGGDATAAAIPHARHVVIPGMGHHLPDALALLVADHVVAHLERASVCPS</sequence>
<dbReference type="EMBL" id="FNSV01000005">
    <property type="protein sequence ID" value="SEB68100.1"/>
    <property type="molecule type" value="Genomic_DNA"/>
</dbReference>
<reference evidence="3" key="1">
    <citation type="submission" date="2016-10" db="EMBL/GenBank/DDBJ databases">
        <authorList>
            <person name="Varghese N."/>
            <person name="Submissions S."/>
        </authorList>
    </citation>
    <scope>NUCLEOTIDE SEQUENCE [LARGE SCALE GENOMIC DNA]</scope>
    <source>
        <strain evidence="3">DSM 44498</strain>
    </source>
</reference>
<accession>A0A1H4LBF1</accession>
<evidence type="ECO:0000259" key="1">
    <source>
        <dbReference type="Pfam" id="PF00561"/>
    </source>
</evidence>
<dbReference type="RefSeq" id="WP_072948603.1">
    <property type="nucleotide sequence ID" value="NZ_FNSV01000005.1"/>
</dbReference>
<dbReference type="GO" id="GO:0046503">
    <property type="term" value="P:glycerolipid catabolic process"/>
    <property type="evidence" value="ECO:0007669"/>
    <property type="project" value="TreeGrafter"/>
</dbReference>
<dbReference type="Gene3D" id="3.40.50.1820">
    <property type="entry name" value="alpha/beta hydrolase"/>
    <property type="match status" value="1"/>
</dbReference>
<evidence type="ECO:0000313" key="3">
    <source>
        <dbReference type="Proteomes" id="UP000183561"/>
    </source>
</evidence>
<dbReference type="Pfam" id="PF00561">
    <property type="entry name" value="Abhydrolase_1"/>
    <property type="match status" value="1"/>
</dbReference>
<dbReference type="PANTHER" id="PTHR43433">
    <property type="entry name" value="HYDROLASE, ALPHA/BETA FOLD FAMILY PROTEIN"/>
    <property type="match status" value="1"/>
</dbReference>
<dbReference type="Proteomes" id="UP000183561">
    <property type="component" value="Unassembled WGS sequence"/>
</dbReference>
<name>A0A1H4LBF1_9NOCA</name>
<dbReference type="InterPro" id="IPR050471">
    <property type="entry name" value="AB_hydrolase"/>
</dbReference>
<dbReference type="PANTHER" id="PTHR43433:SF5">
    <property type="entry name" value="AB HYDROLASE-1 DOMAIN-CONTAINING PROTEIN"/>
    <property type="match status" value="1"/>
</dbReference>
<organism evidence="2 3">
    <name type="scientific">Rhodococcus koreensis</name>
    <dbReference type="NCBI Taxonomy" id="99653"/>
    <lineage>
        <taxon>Bacteria</taxon>
        <taxon>Bacillati</taxon>
        <taxon>Actinomycetota</taxon>
        <taxon>Actinomycetes</taxon>
        <taxon>Mycobacteriales</taxon>
        <taxon>Nocardiaceae</taxon>
        <taxon>Rhodococcus</taxon>
    </lineage>
</organism>
<protein>
    <submittedName>
        <fullName evidence="2">Pimeloyl-ACP methyl ester carboxylesterase</fullName>
    </submittedName>
</protein>